<comment type="subcellular location">
    <subcellularLocation>
        <location evidence="1">Membrane</location>
        <topology evidence="1">Single-pass membrane protein</topology>
    </subcellularLocation>
</comment>
<dbReference type="InterPro" id="IPR050348">
    <property type="entry name" value="Protein-Tyr_Phosphatase"/>
</dbReference>
<dbReference type="InterPro" id="IPR029021">
    <property type="entry name" value="Prot-tyrosine_phosphatase-like"/>
</dbReference>
<keyword evidence="5" id="KW-0904">Protein phosphatase</keyword>
<feature type="domain" description="Tyrosine-protein phosphatase" evidence="9">
    <location>
        <begin position="603"/>
        <end position="824"/>
    </location>
</feature>
<keyword evidence="13" id="KW-1185">Reference proteome</keyword>
<evidence type="ECO:0000256" key="1">
    <source>
        <dbReference type="ARBA" id="ARBA00004167"/>
    </source>
</evidence>
<dbReference type="InterPro" id="IPR016130">
    <property type="entry name" value="Tyr_Pase_AS"/>
</dbReference>
<dbReference type="EC" id="3.1.3.48" evidence="3"/>
<sequence length="1129" mass="127876">MNCSTDTTPENILMFNTPGITPYARIIYGAGECHVTIYEHSILSQCKCVSNKVFTCVSKRLNRMKHGDLLECNVLGGTASNYIRIDIQVPVQYASIPRDIPDILTVDENKLASLTCQTNGIPAADITWFWDNSILSTLVKDVQILDNISQGIKVETDRTFSVTSNLTFNVNRSHNRRVIYCRARNMNSQLKTILPTTGILFSGGRDFYMIRNSPTIQTLECSVKGGNPYADLHWSCYHGNQTKFNDSSGAISTVTWKAELHNDSICTCSASHDLGWTNPPTPPFIQINMCRNMSVPNGSFINVLRGDQVDIDCSSSGNPPPTYFWSDSLQSSKLYIQNMSEHLAFEYFCTANNNMDASYDKNPPKLTRRTTPVVVIEGSNLSLSCDSKPGNPNATSFIWTSTEQPYRNTSGQCLTIQNISRTEEDKASIKTFTVLNNTVNHGDNLTLACDVDSDPPASISIVSPTGARLEYIEGNKLHYSKKSSCLEDIGQFTCVSANKHNHLQPEKRNVAVDVRSKSTTIATPAMILGAVGTPPHDNNTIQHLTDNSNEGGNMETGFDNVLPIIDETPTYEEDQNLYGNLQTKDAFWKSLNIKTLRDTVRQLKHDASRVVLPFLRGDPDSDFINASYIDGYCKPRKYIAAQGPLENTISDTWRMIHSEDIKIIVMVTNIMEVGKKKCFKYWPDDRAIYGKCHVKLDQVEEYADFVVRHFTYNMEETRYERQLIQFHYTSWPDKNVPGTALSLVQFWRKVRQSKFVEYTPWMVHCSAGVGRTGSFIALDVLYEQGKVDGKLNVPETVNVLREQRISMVQTKEQYLYLHEVITELLDPIGQIINPEKSLRLQSTVAEDKTLNKEFKAITESIASVKTEESDFDFNRMPDGLLPENMCKSIDMNVIPDDIYRPLLSSGNDFINAVYIPTYRENEKYIVTQFPLQNTVKDFVRLLWDHNIRDVVLLDEENNERHCYWPHNKNPLCLGPFVISLLSVDEATNCTTRIIDITLAEKRQSKQTVVHQFTGWPGYLNLCERETLADFLQTISSIAGPAVVQCHDGYSRSGLFAALLCTVDRIKTDNEVAIADTVRLVKHRRKAAVTDMEQYTFCHEIVSEYLRSRERLTEEREDQEYVNMTLPKLL</sequence>
<dbReference type="InterPro" id="IPR000387">
    <property type="entry name" value="Tyr_Pase_dom"/>
</dbReference>
<reference evidence="12" key="1">
    <citation type="submission" date="2022-11" db="EMBL/GenBank/DDBJ databases">
        <title>Centuries of genome instability and evolution in soft-shell clam transmissible cancer (bioRxiv).</title>
        <authorList>
            <person name="Hart S.F.M."/>
            <person name="Yonemitsu M.A."/>
            <person name="Giersch R.M."/>
            <person name="Beal B.F."/>
            <person name="Arriagada G."/>
            <person name="Davis B.W."/>
            <person name="Ostrander E.A."/>
            <person name="Goff S.P."/>
            <person name="Metzger M.J."/>
        </authorList>
    </citation>
    <scope>NUCLEOTIDE SEQUENCE</scope>
    <source>
        <strain evidence="12">MELC-2E11</strain>
        <tissue evidence="12">Siphon/mantle</tissue>
    </source>
</reference>
<dbReference type="Pfam" id="PF08205">
    <property type="entry name" value="C2-set_2"/>
    <property type="match status" value="1"/>
</dbReference>
<dbReference type="PANTHER" id="PTHR19134:SF562">
    <property type="entry name" value="PROTEIN-TYROSINE-PHOSPHATASE"/>
    <property type="match status" value="1"/>
</dbReference>
<dbReference type="InterPro" id="IPR013162">
    <property type="entry name" value="CD80_C2-set"/>
</dbReference>
<evidence type="ECO:0000259" key="9">
    <source>
        <dbReference type="PROSITE" id="PS50055"/>
    </source>
</evidence>
<dbReference type="InterPro" id="IPR007110">
    <property type="entry name" value="Ig-like_dom"/>
</dbReference>
<evidence type="ECO:0000256" key="5">
    <source>
        <dbReference type="ARBA" id="ARBA00022912"/>
    </source>
</evidence>
<dbReference type="Proteomes" id="UP001164746">
    <property type="component" value="Chromosome 5"/>
</dbReference>
<dbReference type="PROSITE" id="PS50055">
    <property type="entry name" value="TYR_PHOSPHATASE_PTP"/>
    <property type="match status" value="2"/>
</dbReference>
<dbReference type="InterPro" id="IPR003595">
    <property type="entry name" value="Tyr_Pase_cat"/>
</dbReference>
<dbReference type="Gene3D" id="3.90.190.10">
    <property type="entry name" value="Protein tyrosine phosphatase superfamily"/>
    <property type="match status" value="2"/>
</dbReference>
<keyword evidence="4" id="KW-0378">Hydrolase</keyword>
<feature type="domain" description="Tyrosine specific protein phosphatases" evidence="10">
    <location>
        <begin position="1028"/>
        <end position="1095"/>
    </location>
</feature>
<dbReference type="SMART" id="SM00404">
    <property type="entry name" value="PTPc_motif"/>
    <property type="match status" value="2"/>
</dbReference>
<dbReference type="SUPFAM" id="SSF52799">
    <property type="entry name" value="(Phosphotyrosine protein) phosphatases II"/>
    <property type="match status" value="2"/>
</dbReference>
<evidence type="ECO:0000256" key="2">
    <source>
        <dbReference type="ARBA" id="ARBA00009580"/>
    </source>
</evidence>
<feature type="domain" description="Ig-like" evidence="11">
    <location>
        <begin position="97"/>
        <end position="197"/>
    </location>
</feature>
<name>A0ABY7E8F5_MYAAR</name>
<dbReference type="PROSITE" id="PS00383">
    <property type="entry name" value="TYR_PHOSPHATASE_1"/>
    <property type="match status" value="1"/>
</dbReference>
<dbReference type="EMBL" id="CP111016">
    <property type="protein sequence ID" value="WAR05237.1"/>
    <property type="molecule type" value="Genomic_DNA"/>
</dbReference>
<organism evidence="12 13">
    <name type="scientific">Mya arenaria</name>
    <name type="common">Soft-shell clam</name>
    <dbReference type="NCBI Taxonomy" id="6604"/>
    <lineage>
        <taxon>Eukaryota</taxon>
        <taxon>Metazoa</taxon>
        <taxon>Spiralia</taxon>
        <taxon>Lophotrochozoa</taxon>
        <taxon>Mollusca</taxon>
        <taxon>Bivalvia</taxon>
        <taxon>Autobranchia</taxon>
        <taxon>Heteroconchia</taxon>
        <taxon>Euheterodonta</taxon>
        <taxon>Imparidentia</taxon>
        <taxon>Neoheterodontei</taxon>
        <taxon>Myida</taxon>
        <taxon>Myoidea</taxon>
        <taxon>Myidae</taxon>
        <taxon>Mya</taxon>
    </lineage>
</organism>
<dbReference type="PROSITE" id="PS50835">
    <property type="entry name" value="IG_LIKE"/>
    <property type="match status" value="3"/>
</dbReference>
<feature type="domain" description="Ig-like" evidence="11">
    <location>
        <begin position="364"/>
        <end position="460"/>
    </location>
</feature>
<evidence type="ECO:0000313" key="12">
    <source>
        <dbReference type="EMBL" id="WAR05237.1"/>
    </source>
</evidence>
<gene>
    <name evidence="12" type="ORF">MAR_020606</name>
</gene>
<dbReference type="PANTHER" id="PTHR19134">
    <property type="entry name" value="RECEPTOR-TYPE TYROSINE-PROTEIN PHOSPHATASE"/>
    <property type="match status" value="1"/>
</dbReference>
<evidence type="ECO:0000259" key="10">
    <source>
        <dbReference type="PROSITE" id="PS50056"/>
    </source>
</evidence>
<dbReference type="SUPFAM" id="SSF48726">
    <property type="entry name" value="Immunoglobulin"/>
    <property type="match status" value="3"/>
</dbReference>
<feature type="domain" description="Ig-like" evidence="11">
    <location>
        <begin position="282"/>
        <end position="360"/>
    </location>
</feature>
<dbReference type="SMART" id="SM00194">
    <property type="entry name" value="PTPc"/>
    <property type="match status" value="2"/>
</dbReference>
<dbReference type="InterPro" id="IPR000242">
    <property type="entry name" value="PTP_cat"/>
</dbReference>
<comment type="catalytic activity">
    <reaction evidence="8">
        <text>O-phospho-L-tyrosyl-[protein] + H2O = L-tyrosyl-[protein] + phosphate</text>
        <dbReference type="Rhea" id="RHEA:10684"/>
        <dbReference type="Rhea" id="RHEA-COMP:10136"/>
        <dbReference type="Rhea" id="RHEA-COMP:20101"/>
        <dbReference type="ChEBI" id="CHEBI:15377"/>
        <dbReference type="ChEBI" id="CHEBI:43474"/>
        <dbReference type="ChEBI" id="CHEBI:46858"/>
        <dbReference type="ChEBI" id="CHEBI:61978"/>
        <dbReference type="EC" id="3.1.3.48"/>
    </reaction>
</comment>
<dbReference type="SMART" id="SM00409">
    <property type="entry name" value="IG"/>
    <property type="match status" value="3"/>
</dbReference>
<keyword evidence="7" id="KW-1015">Disulfide bond</keyword>
<dbReference type="PROSITE" id="PS50056">
    <property type="entry name" value="TYR_PHOSPHATASE_2"/>
    <property type="match status" value="2"/>
</dbReference>
<evidence type="ECO:0000256" key="8">
    <source>
        <dbReference type="ARBA" id="ARBA00051722"/>
    </source>
</evidence>
<accession>A0ABY7E8F5</accession>
<dbReference type="CDD" id="cd00047">
    <property type="entry name" value="PTPc"/>
    <property type="match status" value="2"/>
</dbReference>
<proteinExistence type="inferred from homology"/>
<dbReference type="PRINTS" id="PR00700">
    <property type="entry name" value="PRTYPHPHTASE"/>
</dbReference>
<comment type="similarity">
    <text evidence="2">Belongs to the protein-tyrosine phosphatase family.</text>
</comment>
<evidence type="ECO:0000259" key="11">
    <source>
        <dbReference type="PROSITE" id="PS50835"/>
    </source>
</evidence>
<keyword evidence="6" id="KW-0472">Membrane</keyword>
<evidence type="ECO:0000256" key="6">
    <source>
        <dbReference type="ARBA" id="ARBA00023136"/>
    </source>
</evidence>
<evidence type="ECO:0000256" key="4">
    <source>
        <dbReference type="ARBA" id="ARBA00022801"/>
    </source>
</evidence>
<dbReference type="SMART" id="SM00408">
    <property type="entry name" value="IGc2"/>
    <property type="match status" value="2"/>
</dbReference>
<evidence type="ECO:0000256" key="7">
    <source>
        <dbReference type="ARBA" id="ARBA00023157"/>
    </source>
</evidence>
<protein>
    <recommendedName>
        <fullName evidence="3">protein-tyrosine-phosphatase</fullName>
        <ecNumber evidence="3">3.1.3.48</ecNumber>
    </recommendedName>
</protein>
<dbReference type="InterPro" id="IPR003599">
    <property type="entry name" value="Ig_sub"/>
</dbReference>
<evidence type="ECO:0000256" key="3">
    <source>
        <dbReference type="ARBA" id="ARBA00013064"/>
    </source>
</evidence>
<feature type="domain" description="Tyrosine-protein phosphatase" evidence="9">
    <location>
        <begin position="850"/>
        <end position="1104"/>
    </location>
</feature>
<dbReference type="InterPro" id="IPR013783">
    <property type="entry name" value="Ig-like_fold"/>
</dbReference>
<dbReference type="Gene3D" id="2.60.40.10">
    <property type="entry name" value="Immunoglobulins"/>
    <property type="match status" value="3"/>
</dbReference>
<dbReference type="InterPro" id="IPR036179">
    <property type="entry name" value="Ig-like_dom_sf"/>
</dbReference>
<dbReference type="InterPro" id="IPR003598">
    <property type="entry name" value="Ig_sub2"/>
</dbReference>
<evidence type="ECO:0000313" key="13">
    <source>
        <dbReference type="Proteomes" id="UP001164746"/>
    </source>
</evidence>
<feature type="domain" description="Tyrosine specific protein phosphatases" evidence="10">
    <location>
        <begin position="741"/>
        <end position="815"/>
    </location>
</feature>
<dbReference type="Pfam" id="PF00102">
    <property type="entry name" value="Y_phosphatase"/>
    <property type="match status" value="2"/>
</dbReference>